<dbReference type="Proteomes" id="UP000292881">
    <property type="component" value="Unassembled WGS sequence"/>
</dbReference>
<dbReference type="GO" id="GO:0009318">
    <property type="term" value="C:exodeoxyribonuclease VII complex"/>
    <property type="evidence" value="ECO:0007669"/>
    <property type="project" value="InterPro"/>
</dbReference>
<reference evidence="2 3" key="1">
    <citation type="submission" date="2019-01" db="EMBL/GenBank/DDBJ databases">
        <authorList>
            <person name="Li J."/>
        </authorList>
    </citation>
    <scope>NUCLEOTIDE SEQUENCE [LARGE SCALE GENOMIC DNA]</scope>
    <source>
        <strain evidence="2 3">CGMCC 4.7180</strain>
    </source>
</reference>
<feature type="domain" description="Exonuclease VII large subunit C-terminal" evidence="1">
    <location>
        <begin position="7"/>
        <end position="80"/>
    </location>
</feature>
<accession>A0A4Q2J4P2</accession>
<dbReference type="InterPro" id="IPR020579">
    <property type="entry name" value="Exonuc_VII_lsu_C"/>
</dbReference>
<evidence type="ECO:0000259" key="1">
    <source>
        <dbReference type="Pfam" id="PF02601"/>
    </source>
</evidence>
<dbReference type="Pfam" id="PF02601">
    <property type="entry name" value="Exonuc_VII_L"/>
    <property type="match status" value="1"/>
</dbReference>
<feature type="non-terminal residue" evidence="2">
    <location>
        <position position="1"/>
    </location>
</feature>
<dbReference type="PANTHER" id="PTHR30008:SF0">
    <property type="entry name" value="EXODEOXYRIBONUCLEASE 7 LARGE SUBUNIT"/>
    <property type="match status" value="1"/>
</dbReference>
<keyword evidence="3" id="KW-1185">Reference proteome</keyword>
<gene>
    <name evidence="2" type="ORF">ESO86_18455</name>
</gene>
<organism evidence="2 3">
    <name type="scientific">Agromyces binzhouensis</name>
    <dbReference type="NCBI Taxonomy" id="1817495"/>
    <lineage>
        <taxon>Bacteria</taxon>
        <taxon>Bacillati</taxon>
        <taxon>Actinomycetota</taxon>
        <taxon>Actinomycetes</taxon>
        <taxon>Micrococcales</taxon>
        <taxon>Microbacteriaceae</taxon>
        <taxon>Agromyces</taxon>
    </lineage>
</organism>
<sequence length="90" mass="9630">AEEVTRWVARGSELAERAIERAATRVAELRSQLRALSPLATLERGYAIVQREHDGVLVNPEQAPAGTPLRITLAEGRLGATSRGAVGDAE</sequence>
<evidence type="ECO:0000313" key="3">
    <source>
        <dbReference type="Proteomes" id="UP000292881"/>
    </source>
</evidence>
<evidence type="ECO:0000313" key="2">
    <source>
        <dbReference type="EMBL" id="RXZ37335.1"/>
    </source>
</evidence>
<dbReference type="InterPro" id="IPR003753">
    <property type="entry name" value="Exonuc_VII_L"/>
</dbReference>
<protein>
    <submittedName>
        <fullName evidence="2">Exodeoxyribonuclease VII large subunit</fullName>
    </submittedName>
</protein>
<dbReference type="EMBL" id="SDPL01000826">
    <property type="protein sequence ID" value="RXZ37335.1"/>
    <property type="molecule type" value="Genomic_DNA"/>
</dbReference>
<dbReference type="GO" id="GO:0006308">
    <property type="term" value="P:DNA catabolic process"/>
    <property type="evidence" value="ECO:0007669"/>
    <property type="project" value="InterPro"/>
</dbReference>
<dbReference type="RefSeq" id="WP_277985262.1">
    <property type="nucleotide sequence ID" value="NZ_SDPL01000826.1"/>
</dbReference>
<dbReference type="AlphaFoldDB" id="A0A4Q2J4P2"/>
<dbReference type="GO" id="GO:0008855">
    <property type="term" value="F:exodeoxyribonuclease VII activity"/>
    <property type="evidence" value="ECO:0007669"/>
    <property type="project" value="InterPro"/>
</dbReference>
<dbReference type="PANTHER" id="PTHR30008">
    <property type="entry name" value="EXODEOXYRIBONUCLEASE 7 LARGE SUBUNIT"/>
    <property type="match status" value="1"/>
</dbReference>
<name>A0A4Q2J4P2_9MICO</name>
<comment type="caution">
    <text evidence="2">The sequence shown here is derived from an EMBL/GenBank/DDBJ whole genome shotgun (WGS) entry which is preliminary data.</text>
</comment>
<proteinExistence type="predicted"/>